<evidence type="ECO:0000313" key="2">
    <source>
        <dbReference type="EMBL" id="OAY40392.1"/>
    </source>
</evidence>
<dbReference type="EMBL" id="CM004395">
    <property type="protein sequence ID" value="OAY40392.1"/>
    <property type="molecule type" value="Genomic_DNA"/>
</dbReference>
<sequence>MEIEWYQLPLVAEDGSSCSSSNKASSSSSISRQLFLGMDRRLGMRKGNRESEKEGSLPAVKW</sequence>
<dbReference type="EMBL" id="CM004395">
    <property type="protein sequence ID" value="OAY40391.1"/>
    <property type="molecule type" value="Genomic_DNA"/>
</dbReference>
<protein>
    <submittedName>
        <fullName evidence="2">Uncharacterized protein</fullName>
    </submittedName>
</protein>
<name>A0A251K387_MANES</name>
<accession>A0A251K387</accession>
<feature type="region of interest" description="Disordered" evidence="1">
    <location>
        <begin position="41"/>
        <end position="62"/>
    </location>
</feature>
<feature type="compositionally biased region" description="Basic and acidic residues" evidence="1">
    <location>
        <begin position="41"/>
        <end position="55"/>
    </location>
</feature>
<reference evidence="2" key="1">
    <citation type="submission" date="2016-02" db="EMBL/GenBank/DDBJ databases">
        <title>WGS assembly of Manihot esculenta.</title>
        <authorList>
            <person name="Bredeson J.V."/>
            <person name="Prochnik S.E."/>
            <person name="Lyons J.B."/>
            <person name="Schmutz J."/>
            <person name="Grimwood J."/>
            <person name="Vrebalov J."/>
            <person name="Bart R.S."/>
            <person name="Amuge T."/>
            <person name="Ferguson M.E."/>
            <person name="Green R."/>
            <person name="Putnam N."/>
            <person name="Stites J."/>
            <person name="Rounsley S."/>
            <person name="Rokhsar D.S."/>
        </authorList>
    </citation>
    <scope>NUCLEOTIDE SEQUENCE [LARGE SCALE GENOMIC DNA]</scope>
    <source>
        <tissue evidence="2">Leaf</tissue>
    </source>
</reference>
<proteinExistence type="predicted"/>
<gene>
    <name evidence="2" type="ORF">MANES_09G018500</name>
</gene>
<organism evidence="2">
    <name type="scientific">Manihot esculenta</name>
    <name type="common">Cassava</name>
    <name type="synonym">Jatropha manihot</name>
    <dbReference type="NCBI Taxonomy" id="3983"/>
    <lineage>
        <taxon>Eukaryota</taxon>
        <taxon>Viridiplantae</taxon>
        <taxon>Streptophyta</taxon>
        <taxon>Embryophyta</taxon>
        <taxon>Tracheophyta</taxon>
        <taxon>Spermatophyta</taxon>
        <taxon>Magnoliopsida</taxon>
        <taxon>eudicotyledons</taxon>
        <taxon>Gunneridae</taxon>
        <taxon>Pentapetalae</taxon>
        <taxon>rosids</taxon>
        <taxon>fabids</taxon>
        <taxon>Malpighiales</taxon>
        <taxon>Euphorbiaceae</taxon>
        <taxon>Crotonoideae</taxon>
        <taxon>Manihoteae</taxon>
        <taxon>Manihot</taxon>
    </lineage>
</organism>
<dbReference type="EMBL" id="CM004395">
    <property type="protein sequence ID" value="OAY40390.1"/>
    <property type="molecule type" value="Genomic_DNA"/>
</dbReference>
<evidence type="ECO:0000256" key="1">
    <source>
        <dbReference type="SAM" id="MobiDB-lite"/>
    </source>
</evidence>
<dbReference type="AlphaFoldDB" id="A0A251K387"/>